<dbReference type="AlphaFoldDB" id="A0A0S4ILB3"/>
<reference evidence="2" key="1">
    <citation type="submission" date="2015-09" db="EMBL/GenBank/DDBJ databases">
        <authorList>
            <consortium name="Pathogen Informatics"/>
        </authorList>
    </citation>
    <scope>NUCLEOTIDE SEQUENCE [LARGE SCALE GENOMIC DNA]</scope>
    <source>
        <strain evidence="2">Lake Konstanz</strain>
    </source>
</reference>
<gene>
    <name evidence="1" type="ORF">BSAL_03375</name>
</gene>
<proteinExistence type="predicted"/>
<evidence type="ECO:0000313" key="2">
    <source>
        <dbReference type="Proteomes" id="UP000051952"/>
    </source>
</evidence>
<evidence type="ECO:0000313" key="1">
    <source>
        <dbReference type="EMBL" id="CUE70219.1"/>
    </source>
</evidence>
<name>A0A0S4ILB3_BODSA</name>
<dbReference type="EMBL" id="CYKH01000081">
    <property type="protein sequence ID" value="CUE70219.1"/>
    <property type="molecule type" value="Genomic_DNA"/>
</dbReference>
<dbReference type="Proteomes" id="UP000051952">
    <property type="component" value="Unassembled WGS sequence"/>
</dbReference>
<dbReference type="VEuPathDB" id="TriTrypDB:BSAL_03375"/>
<keyword evidence="2" id="KW-1185">Reference proteome</keyword>
<accession>A0A0S4ILB3</accession>
<sequence length="200" mass="21521">MRDFVAVTVIPFAADDGWGCAQRVAEGLEGEIVRPSEASPTALTFTTRHRVTLLVLSCIGSTGGTVQIESEWQPCKRSFARAEETLGDLQAATNSNKEVHATPGLDVHVHPDGFTVERNGFLVEAPARFADSHCAARLFKLLSGVGERRMGTVDSFQQERAVDAEAKGKACVTIHHDSSVLTRASTMKLFPGQGEKAIIS</sequence>
<protein>
    <submittedName>
        <fullName evidence="1">Uncharacterized protein</fullName>
    </submittedName>
</protein>
<organism evidence="1 2">
    <name type="scientific">Bodo saltans</name>
    <name type="common">Flagellated protozoan</name>
    <dbReference type="NCBI Taxonomy" id="75058"/>
    <lineage>
        <taxon>Eukaryota</taxon>
        <taxon>Discoba</taxon>
        <taxon>Euglenozoa</taxon>
        <taxon>Kinetoplastea</taxon>
        <taxon>Metakinetoplastina</taxon>
        <taxon>Eubodonida</taxon>
        <taxon>Bodonidae</taxon>
        <taxon>Bodo</taxon>
    </lineage>
</organism>